<evidence type="ECO:0000313" key="2">
    <source>
        <dbReference type="EMBL" id="KGE89048.1"/>
    </source>
</evidence>
<feature type="signal peptide" evidence="1">
    <location>
        <begin position="1"/>
        <end position="23"/>
    </location>
</feature>
<evidence type="ECO:0008006" key="4">
    <source>
        <dbReference type="Google" id="ProtNLM"/>
    </source>
</evidence>
<gene>
    <name evidence="2" type="ORF">IX84_04525</name>
</gene>
<dbReference type="PANTHER" id="PTHR43739:SF5">
    <property type="entry name" value="EXO-ALPHA-SIALIDASE"/>
    <property type="match status" value="1"/>
</dbReference>
<dbReference type="EMBL" id="JPOS01000012">
    <property type="protein sequence ID" value="KGE89048.1"/>
    <property type="molecule type" value="Genomic_DNA"/>
</dbReference>
<dbReference type="SUPFAM" id="SSF50939">
    <property type="entry name" value="Sialidases"/>
    <property type="match status" value="1"/>
</dbReference>
<dbReference type="SUPFAM" id="SSF110296">
    <property type="entry name" value="Oligoxyloglucan reducing end-specific cellobiohydrolase"/>
    <property type="match status" value="1"/>
</dbReference>
<name>A0A098SBK1_9BACT</name>
<evidence type="ECO:0000256" key="1">
    <source>
        <dbReference type="SAM" id="SignalP"/>
    </source>
</evidence>
<organism evidence="2 3">
    <name type="scientific">Phaeodactylibacter xiamenensis</name>
    <dbReference type="NCBI Taxonomy" id="1524460"/>
    <lineage>
        <taxon>Bacteria</taxon>
        <taxon>Pseudomonadati</taxon>
        <taxon>Bacteroidota</taxon>
        <taxon>Saprospiria</taxon>
        <taxon>Saprospirales</taxon>
        <taxon>Haliscomenobacteraceae</taxon>
        <taxon>Phaeodactylibacter</taxon>
    </lineage>
</organism>
<reference evidence="2 3" key="1">
    <citation type="journal article" date="2014" name="Int. J. Syst. Evol. Microbiol.">
        <title>Phaeodactylibacter xiamenensis gen. nov., sp. nov., a member of the family Saprospiraceae isolated from the marine alga Phaeodactylum tricornutum.</title>
        <authorList>
            <person name="Chen Z.Jr."/>
            <person name="Lei X."/>
            <person name="Lai Q."/>
            <person name="Li Y."/>
            <person name="Zhang B."/>
            <person name="Zhang J."/>
            <person name="Zhang H."/>
            <person name="Yang L."/>
            <person name="Zheng W."/>
            <person name="Tian Y."/>
            <person name="Yu Z."/>
            <person name="Xu H.Jr."/>
            <person name="Zheng T."/>
        </authorList>
    </citation>
    <scope>NUCLEOTIDE SEQUENCE [LARGE SCALE GENOMIC DNA]</scope>
    <source>
        <strain evidence="2 3">KD52</strain>
    </source>
</reference>
<dbReference type="InterPro" id="IPR036278">
    <property type="entry name" value="Sialidase_sf"/>
</dbReference>
<dbReference type="Gene3D" id="2.130.10.10">
    <property type="entry name" value="YVTN repeat-like/Quinoprotein amine dehydrogenase"/>
    <property type="match status" value="2"/>
</dbReference>
<sequence length="857" mass="95391">MKYQWPLALLCLAVLNLTLVDFSSIQNEVPLPAPTNGETIIHFGEEESKNDAKSQWLELLHQAAPGTDWKAIEHQTRLRRHRAKASRRIDLRSGCEGGLFADGLLPGSWRERGSINQAGSVFDTEYDPATDELWLISAGGSLWRGLLDGSHWEIVNQDLRFTPGMLEFIPYQNGRRMIAFTGRIPHYSDDDGYTWQQSVGISHDDRWGNIHSPILVQDSISRIYVLAKPSYWADIQLYRSTSQGEIYSPVSTFNTNDFNRLRLSAPHHYGRMMLVEKAANNTGKIYHANPDNGQLDWINPSTNLDFGGARANLAGTAIADSLVLYAYTSPQQGSWEVWRSVDKGMTWSKRGDLPARPWDVGIFVSPDNPDVLYMGEVECFRSLDGGQSWEKINDWWAYYSDIANTLHADIMHFDAYETADGIPFTLISNHGGLSVSYDQLATVDNIGMEDLNVSQYYSVRTDPANNQFVYAGSQDQGFQRSRHFDDPGIQRFDQIISGDYGHIVFSNDGQYLWTVYPGGWVSYYQNPQNGGITGDYDLESEDESVWLPPLMASPFPADVGAFMAGGNIDGGPGSYLIRLDPSPNGIAATQIDFDFAAASGDGELSAMEASPLDYNRWYAATTNGRFFTSDEAGYTWEQTVNFIPEGHYLYGQTIYASTQDIDKVYLGGSGYSNPPVYVSTDGGQNFTDMSEGLPSTLVFEITGTPDEAYLFAATEAGPYVFITAEERWYYLGGDCSPAQTYWSVEYLPEIHTARFGTYGRGIWDFELDPVVASNSTAAPIANLVIAPNPVREQFTANLPEGTWELQLFNSAGQSMQVWTDVQGTVQCQVSALPNGTYYLLGRSATGEVRKQPVVLQR</sequence>
<keyword evidence="1" id="KW-0732">Signal</keyword>
<dbReference type="InterPro" id="IPR015943">
    <property type="entry name" value="WD40/YVTN_repeat-like_dom_sf"/>
</dbReference>
<feature type="chain" id="PRO_5001940181" description="Secretion system C-terminal sorting domain-containing protein" evidence="1">
    <location>
        <begin position="24"/>
        <end position="857"/>
    </location>
</feature>
<dbReference type="CDD" id="cd15482">
    <property type="entry name" value="Sialidase_non-viral"/>
    <property type="match status" value="1"/>
</dbReference>
<evidence type="ECO:0000313" key="3">
    <source>
        <dbReference type="Proteomes" id="UP000029736"/>
    </source>
</evidence>
<dbReference type="GO" id="GO:0010411">
    <property type="term" value="P:xyloglucan metabolic process"/>
    <property type="evidence" value="ECO:0007669"/>
    <property type="project" value="TreeGrafter"/>
</dbReference>
<dbReference type="AlphaFoldDB" id="A0A098SBK1"/>
<dbReference type="Proteomes" id="UP000029736">
    <property type="component" value="Unassembled WGS sequence"/>
</dbReference>
<dbReference type="OrthoDB" id="9757809at2"/>
<proteinExistence type="predicted"/>
<dbReference type="STRING" id="1524460.IX84_04525"/>
<protein>
    <recommendedName>
        <fullName evidence="4">Secretion system C-terminal sorting domain-containing protein</fullName>
    </recommendedName>
</protein>
<dbReference type="InterPro" id="IPR052025">
    <property type="entry name" value="Xyloglucanase_GH74"/>
</dbReference>
<accession>A0A098SBK1</accession>
<keyword evidence="3" id="KW-1185">Reference proteome</keyword>
<dbReference type="RefSeq" id="WP_044216842.1">
    <property type="nucleotide sequence ID" value="NZ_JBKAGJ010000001.1"/>
</dbReference>
<dbReference type="PANTHER" id="PTHR43739">
    <property type="entry name" value="XYLOGLUCANASE (EUROFUNG)"/>
    <property type="match status" value="1"/>
</dbReference>
<comment type="caution">
    <text evidence="2">The sequence shown here is derived from an EMBL/GenBank/DDBJ whole genome shotgun (WGS) entry which is preliminary data.</text>
</comment>